<feature type="compositionally biased region" description="Basic and acidic residues" evidence="3">
    <location>
        <begin position="556"/>
        <end position="566"/>
    </location>
</feature>
<dbReference type="FunFam" id="2.30.29.30:FF:000311">
    <property type="entry name" value="GTP binding protein (Bud4)"/>
    <property type="match status" value="1"/>
</dbReference>
<feature type="compositionally biased region" description="Basic and acidic residues" evidence="3">
    <location>
        <begin position="1217"/>
        <end position="1242"/>
    </location>
</feature>
<dbReference type="GO" id="GO:0051301">
    <property type="term" value="P:cell division"/>
    <property type="evidence" value="ECO:0007669"/>
    <property type="project" value="UniProtKB-KW"/>
</dbReference>
<comment type="caution">
    <text evidence="5">The sequence shown here is derived from an EMBL/GenBank/DDBJ whole genome shotgun (WGS) entry which is preliminary data.</text>
</comment>
<feature type="region of interest" description="Disordered" evidence="3">
    <location>
        <begin position="787"/>
        <end position="839"/>
    </location>
</feature>
<feature type="compositionally biased region" description="Low complexity" evidence="3">
    <location>
        <begin position="1192"/>
        <end position="1214"/>
    </location>
</feature>
<feature type="compositionally biased region" description="Polar residues" evidence="3">
    <location>
        <begin position="210"/>
        <end position="229"/>
    </location>
</feature>
<sequence length="1617" mass="178344">MVRQVQPLRISKTTPSSTPNNMSSAPSRPLQEIGSTERRRNSPSYNQATKKMIVSRDSSPYTENSSPPSFLTKPSPRDFWSGRDSAMSHTRFDSENSPERSPSPSPNRRSSIEKLKQASRVRNSNIFALETKDAYDPNSLPIVERPSANRPLSEQFVTNSFTRMDSIRKENNPFRSPEKSNHKRTESQTTLPFLSPTKAAAGVPLPASPWKQSSPSPTKSSLARTSQFGLPNAFDPENGAGSDDERAPTPRALHRHAKSVTFHEEPPIINEYEQQTPEPSVSVASDREGSWDSDDFYDEDISFDRGSSAEPARDDSFDADLENADKTPVVLPEDWSRMSPDEARTDLVNDEDDVFNGDELTQRAVLSDRVVSDASDTRPLPPLPGFMARERRDSNGLSEAAERAAHAPRSLPSPPKRASCSKEDILNMTAKSTLTMQDRLALMSNTSEERPTSKSSQHTVESHHEELTITNLDTGERLEMQVTTTEVDQDSMLDDIAPPRISRESILRKVRGGKYDYSDEDDDAVEESEYQLDNDGRPSIAELALMDPDQAVPSRENSRETSDLYDLRVAAEYVEQHDETQVKPEPTEDDNMIDMNSIPAAVMEPDTALRSPSRAEDYDRQSSVLHHNVPRDDSEEGDDDTASRYSSAEPDAESTMLHTQREPFETRNDGKETLDEAMELLTVKDYSEPSKQQQQQPQATQGGFLGLPTYSGTDDDYDFGMKEWITPSPPADNVSKEVEMKSAFDVTANMPVLQPSAEFYTPLEAPPTERDVSPPGTPDSVIHIQDAERDISPLGELTDFPDEEGKRESDPGVPERVASIKTGGKLKTRKSASRADMETMAEQRRIVSGEMYNNPVPSIPAQFQSNADVDVNGSATDVRPTSSASGSSALEKSAEVEERERQKQRQRRKSRKSGGRMDLDLGLDTSTFSLHGEEGGHDGLGLEKEFERVIEGSKVGEPYGYYRAGTNGSVRLQKGYLMRQNTKLVVATNRNFSGESDDTVKGAAAGNELPMSPSADAGTFERPTSAKGSKSPRKPSAEQFMKTEPWNGKTRRKSLRNASALKDAPFTREAAAPPMPGYESAALGVVDEDYAAGSANLDDDVGEGVERGRLFVKVVGVKDLDLPMPRNDRVDFQLTLDNGLHCVTTTSLELGKSAPIGQEFELVVLDDLEFQLTLTTQLPAPPAKQSPSSIAPSSPTKSVKSKSSSGAFSRFLSSPKKRAEKERLEREAAQAEERRAQEEAARRRIVRTPTTWDMLHSLVDASSGSFARAYVNLKSHEQLCFGRPLTVDIPCYNEWALEEDPQVVNSVRSKRGTNTGPVRRPPYVVGLLELQLLYVPKPRGAGDEDMPKSMSSAIREMSKAREVKEVVFEGFLSQQGGDCQHWRRRFFRLAGPKLTAYHEHTHQKRAVINLTKASRLVDDKRTLVTNPSPSKSGKGGRRKSAFAEEDEGYAYVEEGFRVRFANGETIDFYADNRGLKDEWMEVLSQVVGKVDVGTKKMGWTDLVLAKERAGVVGTPVDGSSSPTKSGTDVKDFSAPPRTAERSAAPRPAPERMNSYARKPVGGAAGSKSAPNSPMKSAPAQRSGMPKAADFAASRPKTPPMKPRTGHRSRDAVKSMIF</sequence>
<protein>
    <submittedName>
        <fullName evidence="5">Bud site selection protein bud4</fullName>
    </submittedName>
</protein>
<dbReference type="PANTHER" id="PTHR36100">
    <property type="entry name" value="BUD SITE SELECTION PROTEIN 4"/>
    <property type="match status" value="1"/>
</dbReference>
<gene>
    <name evidence="5" type="primary">BUD4</name>
    <name evidence="5" type="ORF">LTR09_000203</name>
</gene>
<dbReference type="Pfam" id="PF08174">
    <property type="entry name" value="Anillin"/>
    <property type="match status" value="1"/>
</dbReference>
<dbReference type="Proteomes" id="UP001271007">
    <property type="component" value="Unassembled WGS sequence"/>
</dbReference>
<feature type="compositionally biased region" description="Polar residues" evidence="3">
    <location>
        <begin position="1517"/>
        <end position="1526"/>
    </location>
</feature>
<feature type="compositionally biased region" description="Low complexity" evidence="3">
    <location>
        <begin position="99"/>
        <end position="109"/>
    </location>
</feature>
<proteinExistence type="predicted"/>
<feature type="compositionally biased region" description="Low complexity" evidence="3">
    <location>
        <begin position="11"/>
        <end position="27"/>
    </location>
</feature>
<feature type="compositionally biased region" description="Basic and acidic residues" evidence="3">
    <location>
        <begin position="1607"/>
        <end position="1617"/>
    </location>
</feature>
<evidence type="ECO:0000256" key="1">
    <source>
        <dbReference type="ARBA" id="ARBA00022618"/>
    </source>
</evidence>
<feature type="region of interest" description="Disordered" evidence="3">
    <location>
        <begin position="1"/>
        <end position="339"/>
    </location>
</feature>
<feature type="region of interest" description="Disordered" evidence="3">
    <location>
        <begin position="444"/>
        <end position="467"/>
    </location>
</feature>
<keyword evidence="1" id="KW-0132">Cell division</keyword>
<dbReference type="Pfam" id="PF00169">
    <property type="entry name" value="PH"/>
    <property type="match status" value="1"/>
</dbReference>
<dbReference type="InterPro" id="IPR012966">
    <property type="entry name" value="AHD"/>
</dbReference>
<dbReference type="SUPFAM" id="SSF50729">
    <property type="entry name" value="PH domain-like"/>
    <property type="match status" value="1"/>
</dbReference>
<dbReference type="GO" id="GO:0005525">
    <property type="term" value="F:GTP binding"/>
    <property type="evidence" value="ECO:0007669"/>
    <property type="project" value="TreeGrafter"/>
</dbReference>
<evidence type="ECO:0000313" key="6">
    <source>
        <dbReference type="Proteomes" id="UP001271007"/>
    </source>
</evidence>
<feature type="compositionally biased region" description="Low complexity" evidence="3">
    <location>
        <begin position="692"/>
        <end position="701"/>
    </location>
</feature>
<reference evidence="5" key="1">
    <citation type="submission" date="2023-04" db="EMBL/GenBank/DDBJ databases">
        <title>Black Yeasts Isolated from many extreme environments.</title>
        <authorList>
            <person name="Coleine C."/>
            <person name="Stajich J.E."/>
            <person name="Selbmann L."/>
        </authorList>
    </citation>
    <scope>NUCLEOTIDE SEQUENCE</scope>
    <source>
        <strain evidence="5">CCFEE 5312</strain>
    </source>
</reference>
<feature type="compositionally biased region" description="Polar residues" evidence="3">
    <location>
        <begin position="272"/>
        <end position="283"/>
    </location>
</feature>
<dbReference type="PANTHER" id="PTHR36100:SF1">
    <property type="entry name" value="BUD SITE SELECTION PROTEIN 4"/>
    <property type="match status" value="1"/>
</dbReference>
<feature type="region of interest" description="Disordered" evidence="3">
    <location>
        <begin position="514"/>
        <end position="713"/>
    </location>
</feature>
<feature type="compositionally biased region" description="Low complexity" evidence="3">
    <location>
        <begin position="882"/>
        <end position="891"/>
    </location>
</feature>
<feature type="region of interest" description="Disordered" evidence="3">
    <location>
        <begin position="871"/>
        <end position="939"/>
    </location>
</feature>
<dbReference type="InterPro" id="IPR011993">
    <property type="entry name" value="PH-like_dom_sf"/>
</dbReference>
<name>A0AAJ0GJC2_9PEZI</name>
<evidence type="ECO:0000256" key="2">
    <source>
        <dbReference type="ARBA" id="ARBA00023306"/>
    </source>
</evidence>
<accession>A0AAJ0GJC2</accession>
<feature type="region of interest" description="Disordered" evidence="3">
    <location>
        <begin position="1422"/>
        <end position="1441"/>
    </location>
</feature>
<feature type="compositionally biased region" description="Low complexity" evidence="3">
    <location>
        <begin position="1533"/>
        <end position="1545"/>
    </location>
</feature>
<dbReference type="InterPro" id="IPR001849">
    <property type="entry name" value="PH_domain"/>
</dbReference>
<feature type="compositionally biased region" description="Basic and acidic residues" evidence="3">
    <location>
        <begin position="574"/>
        <end position="586"/>
    </location>
</feature>
<feature type="region of interest" description="Disordered" evidence="3">
    <location>
        <begin position="1512"/>
        <end position="1617"/>
    </location>
</feature>
<feature type="compositionally biased region" description="Acidic residues" evidence="3">
    <location>
        <begin position="518"/>
        <end position="532"/>
    </location>
</feature>
<feature type="compositionally biased region" description="Acidic residues" evidence="3">
    <location>
        <begin position="291"/>
        <end position="301"/>
    </location>
</feature>
<feature type="compositionally biased region" description="Polar residues" evidence="3">
    <location>
        <begin position="871"/>
        <end position="881"/>
    </location>
</feature>
<dbReference type="InterPro" id="IPR052007">
    <property type="entry name" value="Bud4"/>
</dbReference>
<feature type="region of interest" description="Disordered" evidence="3">
    <location>
        <begin position="992"/>
        <end position="1042"/>
    </location>
</feature>
<keyword evidence="6" id="KW-1185">Reference proteome</keyword>
<feature type="compositionally biased region" description="Polar residues" evidence="3">
    <location>
        <begin position="150"/>
        <end position="163"/>
    </location>
</feature>
<evidence type="ECO:0000259" key="4">
    <source>
        <dbReference type="PROSITE" id="PS50003"/>
    </source>
</evidence>
<feature type="compositionally biased region" description="Basic residues" evidence="3">
    <location>
        <begin position="904"/>
        <end position="914"/>
    </location>
</feature>
<keyword evidence="2" id="KW-0131">Cell cycle</keyword>
<organism evidence="5 6">
    <name type="scientific">Extremus antarcticus</name>
    <dbReference type="NCBI Taxonomy" id="702011"/>
    <lineage>
        <taxon>Eukaryota</taxon>
        <taxon>Fungi</taxon>
        <taxon>Dikarya</taxon>
        <taxon>Ascomycota</taxon>
        <taxon>Pezizomycotina</taxon>
        <taxon>Dothideomycetes</taxon>
        <taxon>Dothideomycetidae</taxon>
        <taxon>Mycosphaerellales</taxon>
        <taxon>Extremaceae</taxon>
        <taxon>Extremus</taxon>
    </lineage>
</organism>
<evidence type="ECO:0000313" key="5">
    <source>
        <dbReference type="EMBL" id="KAK3058638.1"/>
    </source>
</evidence>
<feature type="region of interest" description="Disordered" evidence="3">
    <location>
        <begin position="372"/>
        <end position="424"/>
    </location>
</feature>
<dbReference type="SMART" id="SM00233">
    <property type="entry name" value="PH"/>
    <property type="match status" value="1"/>
</dbReference>
<evidence type="ECO:0000256" key="3">
    <source>
        <dbReference type="SAM" id="MobiDB-lite"/>
    </source>
</evidence>
<feature type="compositionally biased region" description="Basic and acidic residues" evidence="3">
    <location>
        <begin position="165"/>
        <end position="186"/>
    </location>
</feature>
<feature type="compositionally biased region" description="Basic and acidic residues" evidence="3">
    <location>
        <begin position="388"/>
        <end position="405"/>
    </location>
</feature>
<feature type="domain" description="PH" evidence="4">
    <location>
        <begin position="1365"/>
        <end position="1488"/>
    </location>
</feature>
<dbReference type="Gene3D" id="2.30.29.30">
    <property type="entry name" value="Pleckstrin-homology domain (PH domain)/Phosphotyrosine-binding domain (PTB)"/>
    <property type="match status" value="1"/>
</dbReference>
<feature type="region of interest" description="Disordered" evidence="3">
    <location>
        <begin position="1178"/>
        <end position="1242"/>
    </location>
</feature>
<dbReference type="PROSITE" id="PS50003">
    <property type="entry name" value="PH_DOMAIN"/>
    <property type="match status" value="1"/>
</dbReference>
<feature type="compositionally biased region" description="Basic and acidic residues" evidence="3">
    <location>
        <begin position="892"/>
        <end position="903"/>
    </location>
</feature>
<dbReference type="CDD" id="cd13278">
    <property type="entry name" value="PH_Bud4"/>
    <property type="match status" value="1"/>
</dbReference>
<dbReference type="EMBL" id="JAWDJX010000001">
    <property type="protein sequence ID" value="KAK3058638.1"/>
    <property type="molecule type" value="Genomic_DNA"/>
</dbReference>
<feature type="compositionally biased region" description="Polar residues" evidence="3">
    <location>
        <begin position="56"/>
        <end position="69"/>
    </location>
</feature>
<feature type="compositionally biased region" description="Basic and acidic residues" evidence="3">
    <location>
        <begin position="659"/>
        <end position="674"/>
    </location>
</feature>